<feature type="compositionally biased region" description="Polar residues" evidence="1">
    <location>
        <begin position="344"/>
        <end position="354"/>
    </location>
</feature>
<dbReference type="Proteomes" id="UP000283895">
    <property type="component" value="Unassembled WGS sequence"/>
</dbReference>
<proteinExistence type="predicted"/>
<evidence type="ECO:0000313" key="3">
    <source>
        <dbReference type="Proteomes" id="UP000283895"/>
    </source>
</evidence>
<keyword evidence="3" id="KW-1185">Reference proteome</keyword>
<organism evidence="2 3">
    <name type="scientific">Cytospora schulzeri</name>
    <dbReference type="NCBI Taxonomy" id="448051"/>
    <lineage>
        <taxon>Eukaryota</taxon>
        <taxon>Fungi</taxon>
        <taxon>Dikarya</taxon>
        <taxon>Ascomycota</taxon>
        <taxon>Pezizomycotina</taxon>
        <taxon>Sordariomycetes</taxon>
        <taxon>Sordariomycetidae</taxon>
        <taxon>Diaporthales</taxon>
        <taxon>Cytosporaceae</taxon>
        <taxon>Cytospora</taxon>
    </lineage>
</organism>
<dbReference type="Gene3D" id="2.60.40.640">
    <property type="match status" value="1"/>
</dbReference>
<evidence type="ECO:0008006" key="4">
    <source>
        <dbReference type="Google" id="ProtNLM"/>
    </source>
</evidence>
<dbReference type="STRING" id="356882.A0A423X145"/>
<dbReference type="InterPro" id="IPR039634">
    <property type="entry name" value="Bul1-like"/>
</dbReference>
<gene>
    <name evidence="2" type="ORF">VMCG_02447</name>
</gene>
<feature type="region of interest" description="Disordered" evidence="1">
    <location>
        <begin position="336"/>
        <end position="394"/>
    </location>
</feature>
<dbReference type="PANTHER" id="PTHR31904">
    <property type="entry name" value="BYPASS OF STOP CODON PROTEIN 5-RELATED"/>
    <property type="match status" value="1"/>
</dbReference>
<evidence type="ECO:0000313" key="2">
    <source>
        <dbReference type="EMBL" id="ROW09473.1"/>
    </source>
</evidence>
<accession>A0A423X145</accession>
<comment type="caution">
    <text evidence="2">The sequence shown here is derived from an EMBL/GenBank/DDBJ whole genome shotgun (WGS) entry which is preliminary data.</text>
</comment>
<sequence>MASTCPSEASSLLSTHARTMFPKSDIQIHVQNHYQTKVYTSSSPLSGDVTIATQRDVRFDTIEIVLLGRSKTRTDGHRVPHESTHTFLKLLMPVPESLYPVPRVLEAGTTLSVPFNFVLPSFLTLNACTHKVDSDDTRDHHLCPPPSMGSWGRGNLEKDDMAPQMAEIEYCIKARVWRLPELKARTVKVMEATKPIQFLPAFAEEAPLSITKKDRLYRMARSKTIRKNLITAKIGRLTVAGQQPMAVILQPDGQVGTGTTAHIDLKFEPVSADLQPPKITAISSKISAHTYYSAGPFNNLPNMDDFNAGMVTDRRGVYTKSISLQTEPLGSVTWFTHESGRDSGYSSDTAPENTTSEEEACESEGQQRHRRKSSTITNIVRPFKQQSPPRQPPTSPIYHTTTLQLPINLPTARKYFVSTFHSCIASRVYTLHVSLTVASGAATSSTVSLDLPIQIAVEAVVPDEKTGGEGLPSFEDALEDAAADEFLRPRTLGVPDAEFQGTSMLPGYSVR</sequence>
<dbReference type="AlphaFoldDB" id="A0A423X145"/>
<dbReference type="EMBL" id="LKEA01000004">
    <property type="protein sequence ID" value="ROW09473.1"/>
    <property type="molecule type" value="Genomic_DNA"/>
</dbReference>
<evidence type="ECO:0000256" key="1">
    <source>
        <dbReference type="SAM" id="MobiDB-lite"/>
    </source>
</evidence>
<dbReference type="PANTHER" id="PTHR31904:SF1">
    <property type="entry name" value="BYPASS OF STOP CODON PROTEIN 5-RELATED"/>
    <property type="match status" value="1"/>
</dbReference>
<protein>
    <recommendedName>
        <fullName evidence="4">Arrestin-like N-terminal domain-containing protein</fullName>
    </recommendedName>
</protein>
<dbReference type="OrthoDB" id="2283785at2759"/>
<reference evidence="2 3" key="1">
    <citation type="submission" date="2015-09" db="EMBL/GenBank/DDBJ databases">
        <title>Host preference determinants of Valsa canker pathogens revealed by comparative genomics.</title>
        <authorList>
            <person name="Yin Z."/>
            <person name="Huang L."/>
        </authorList>
    </citation>
    <scope>NUCLEOTIDE SEQUENCE [LARGE SCALE GENOMIC DNA]</scope>
    <source>
        <strain evidence="2 3">03-1</strain>
    </source>
</reference>
<name>A0A423X145_9PEZI</name>
<dbReference type="InterPro" id="IPR014752">
    <property type="entry name" value="Arrestin-like_C"/>
</dbReference>